<organism evidence="4 5">
    <name type="scientific">Hymenobacter aquaticus</name>
    <dbReference type="NCBI Taxonomy" id="1867101"/>
    <lineage>
        <taxon>Bacteria</taxon>
        <taxon>Pseudomonadati</taxon>
        <taxon>Bacteroidota</taxon>
        <taxon>Cytophagia</taxon>
        <taxon>Cytophagales</taxon>
        <taxon>Hymenobacteraceae</taxon>
        <taxon>Hymenobacter</taxon>
    </lineage>
</organism>
<dbReference type="AlphaFoldDB" id="A0A4Z0Q5W5"/>
<proteinExistence type="predicted"/>
<dbReference type="InterPro" id="IPR025665">
    <property type="entry name" value="Beta-barrel_OMP_2"/>
</dbReference>
<sequence>MTEFESEKFYHDLRQKLDGYGSAPPESVWAGIREQVPARQRRRRPIWLALAACTLLVCLTVGLNQWKSFFTLPTDVGSAADNARGTARAAAARTKTMRTATAAPTEATGASAVASTAASASPDASALPSRTSPTASAAPAPNAGSPRPTTGAAAGATLPQSVTPGLGLTRTGRPRPPQLAALNATHPTRRVAGRPAADMAGPSATAAPLVGSRARRARTSGAGAAGLLAGNSTRRRTRRFGQPTDQLGAAPQVAAASPGRRAYNRRSRALSDASQSGLSSELTTTEAGRRTGSRRRSRAPQISNDRLALLVLRPAALQVEEPDVERAHRNAPKRPTRQELRLRNWSAQLLLGSGLTYRVLGGTPTQLETLERPSLGFSGQATASYAFSRQLAVSAGVGYAEYATTLRYDLQKAGAETVTKKDFRDVYRFLTVPVQAQLTLGGNPRWRYGVLGGGTLGILAGAKTTEGSACNCQQTQWTSSTQELPFARASLLLSGGAFASYQFAVGQWFTIRPQGQIFLNSLTDPAAGRTARRPWSLGLQAGYSWDLDPRNKH</sequence>
<name>A0A4Z0Q5W5_9BACT</name>
<dbReference type="Proteomes" id="UP000297549">
    <property type="component" value="Unassembled WGS sequence"/>
</dbReference>
<dbReference type="RefSeq" id="WP_135462593.1">
    <property type="nucleotide sequence ID" value="NZ_SRLC01000001.1"/>
</dbReference>
<feature type="compositionally biased region" description="Low complexity" evidence="1">
    <location>
        <begin position="89"/>
        <end position="159"/>
    </location>
</feature>
<feature type="compositionally biased region" description="Polar residues" evidence="1">
    <location>
        <begin position="272"/>
        <end position="282"/>
    </location>
</feature>
<keyword evidence="2" id="KW-0472">Membrane</keyword>
<feature type="domain" description="Outer membrane protein beta-barrel" evidence="3">
    <location>
        <begin position="367"/>
        <end position="468"/>
    </location>
</feature>
<evidence type="ECO:0000256" key="1">
    <source>
        <dbReference type="SAM" id="MobiDB-lite"/>
    </source>
</evidence>
<accession>A0A4Z0Q5W5</accession>
<evidence type="ECO:0000259" key="3">
    <source>
        <dbReference type="Pfam" id="PF13568"/>
    </source>
</evidence>
<feature type="compositionally biased region" description="Low complexity" evidence="1">
    <location>
        <begin position="219"/>
        <end position="230"/>
    </location>
</feature>
<evidence type="ECO:0000256" key="2">
    <source>
        <dbReference type="SAM" id="Phobius"/>
    </source>
</evidence>
<keyword evidence="2" id="KW-0812">Transmembrane</keyword>
<dbReference type="OrthoDB" id="863638at2"/>
<comment type="caution">
    <text evidence="4">The sequence shown here is derived from an EMBL/GenBank/DDBJ whole genome shotgun (WGS) entry which is preliminary data.</text>
</comment>
<reference evidence="4 5" key="1">
    <citation type="submission" date="2019-04" db="EMBL/GenBank/DDBJ databases">
        <authorList>
            <person name="Feng G."/>
            <person name="Zhang J."/>
            <person name="Zhu H."/>
        </authorList>
    </citation>
    <scope>NUCLEOTIDE SEQUENCE [LARGE SCALE GENOMIC DNA]</scope>
    <source>
        <strain evidence="4 5">JCM 31653</strain>
    </source>
</reference>
<keyword evidence="5" id="KW-1185">Reference proteome</keyword>
<dbReference type="EMBL" id="SRLC01000001">
    <property type="protein sequence ID" value="TGE25014.1"/>
    <property type="molecule type" value="Genomic_DNA"/>
</dbReference>
<keyword evidence="2" id="KW-1133">Transmembrane helix</keyword>
<dbReference type="Pfam" id="PF13568">
    <property type="entry name" value="OMP_b-brl_2"/>
    <property type="match status" value="1"/>
</dbReference>
<evidence type="ECO:0000313" key="5">
    <source>
        <dbReference type="Proteomes" id="UP000297549"/>
    </source>
</evidence>
<gene>
    <name evidence="4" type="ORF">E5K00_07390</name>
</gene>
<protein>
    <recommendedName>
        <fullName evidence="3">Outer membrane protein beta-barrel domain-containing protein</fullName>
    </recommendedName>
</protein>
<feature type="transmembrane region" description="Helical" evidence="2">
    <location>
        <begin position="46"/>
        <end position="66"/>
    </location>
</feature>
<evidence type="ECO:0000313" key="4">
    <source>
        <dbReference type="EMBL" id="TGE25014.1"/>
    </source>
</evidence>
<feature type="region of interest" description="Disordered" evidence="1">
    <location>
        <begin position="89"/>
        <end position="300"/>
    </location>
</feature>